<organism evidence="6 7">
    <name type="scientific">Limnobacter litoralis</name>
    <dbReference type="NCBI Taxonomy" id="481366"/>
    <lineage>
        <taxon>Bacteria</taxon>
        <taxon>Pseudomonadati</taxon>
        <taxon>Pseudomonadota</taxon>
        <taxon>Betaproteobacteria</taxon>
        <taxon>Burkholderiales</taxon>
        <taxon>Burkholderiaceae</taxon>
        <taxon>Limnobacter</taxon>
    </lineage>
</organism>
<feature type="transmembrane region" description="Helical" evidence="5">
    <location>
        <begin position="75"/>
        <end position="95"/>
    </location>
</feature>
<feature type="transmembrane region" description="Helical" evidence="5">
    <location>
        <begin position="216"/>
        <end position="237"/>
    </location>
</feature>
<evidence type="ECO:0000256" key="3">
    <source>
        <dbReference type="ARBA" id="ARBA00022989"/>
    </source>
</evidence>
<reference evidence="7" key="1">
    <citation type="journal article" date="2019" name="Int. J. Syst. Evol. Microbiol.">
        <title>The Global Catalogue of Microorganisms (GCM) 10K type strain sequencing project: providing services to taxonomists for standard genome sequencing and annotation.</title>
        <authorList>
            <consortium name="The Broad Institute Genomics Platform"/>
            <consortium name="The Broad Institute Genome Sequencing Center for Infectious Disease"/>
            <person name="Wu L."/>
            <person name="Ma J."/>
        </authorList>
    </citation>
    <scope>NUCLEOTIDE SEQUENCE [LARGE SCALE GENOMIC DNA]</scope>
    <source>
        <strain evidence="7">NBRC 105857</strain>
    </source>
</reference>
<comment type="caution">
    <text evidence="6">The sequence shown here is derived from an EMBL/GenBank/DDBJ whole genome shotgun (WGS) entry which is preliminary data.</text>
</comment>
<dbReference type="RefSeq" id="WP_284280453.1">
    <property type="nucleotide sequence ID" value="NZ_BSOJ01000010.1"/>
</dbReference>
<gene>
    <name evidence="6" type="ORF">GCM10007875_10770</name>
</gene>
<feature type="transmembrane region" description="Helical" evidence="5">
    <location>
        <begin position="188"/>
        <end position="210"/>
    </location>
</feature>
<feature type="transmembrane region" description="Helical" evidence="5">
    <location>
        <begin position="51"/>
        <end position="69"/>
    </location>
</feature>
<name>A0ABQ5YN41_9BURK</name>
<keyword evidence="2 5" id="KW-0812">Transmembrane</keyword>
<feature type="transmembrane region" description="Helical" evidence="5">
    <location>
        <begin position="249"/>
        <end position="270"/>
    </location>
</feature>
<keyword evidence="4 5" id="KW-0472">Membrane</keyword>
<dbReference type="EMBL" id="BSOJ01000010">
    <property type="protein sequence ID" value="GLR25989.1"/>
    <property type="molecule type" value="Genomic_DNA"/>
</dbReference>
<dbReference type="Proteomes" id="UP001156664">
    <property type="component" value="Unassembled WGS sequence"/>
</dbReference>
<dbReference type="PANTHER" id="PTHR16950:SF16">
    <property type="entry name" value="ZINC TRANSPORTER ZIP13"/>
    <property type="match status" value="1"/>
</dbReference>
<keyword evidence="3 5" id="KW-1133">Transmembrane helix</keyword>
<protein>
    <submittedName>
        <fullName evidence="6">ZIP family metal transporter</fullName>
    </submittedName>
</protein>
<comment type="subcellular location">
    <subcellularLocation>
        <location evidence="1">Membrane</location>
        <topology evidence="1">Multi-pass membrane protein</topology>
    </subcellularLocation>
</comment>
<keyword evidence="7" id="KW-1185">Reference proteome</keyword>
<feature type="transmembrane region" description="Helical" evidence="5">
    <location>
        <begin position="20"/>
        <end position="39"/>
    </location>
</feature>
<dbReference type="InterPro" id="IPR003689">
    <property type="entry name" value="ZIP"/>
</dbReference>
<dbReference type="Pfam" id="PF02535">
    <property type="entry name" value="Zip"/>
    <property type="match status" value="1"/>
</dbReference>
<accession>A0ABQ5YN41</accession>
<evidence type="ECO:0000256" key="4">
    <source>
        <dbReference type="ARBA" id="ARBA00023136"/>
    </source>
</evidence>
<sequence>MQGFSNRSTSGRPLQSSLPIVLFAASLGTLVAITSAAWLSFRSITRSLEPMVSLSTGVLLATSLLHLLPEALDHGMNHHALFAWLLGGLLFFFVLEKFSILRHSHHHEHDGHHHEHGFDRHEAGRGGLLIVVGDSIHNFGDGMLIASAFLVDLKLGFLTTLSIALHEVPQQTGDFLVLHNAGIARGKALRLMSISGVAAVTGALLGYTVLSQSVNALPIALVLASASFLYVAVADLIPQMQKKATLREGWQQLLFISLGVIVIAYLASVLHHH</sequence>
<dbReference type="PANTHER" id="PTHR16950">
    <property type="entry name" value="ZINC TRANSPORTER SLC39A7 HISTIDINE-RICH MEMBRANE PROTEIN KE4"/>
    <property type="match status" value="1"/>
</dbReference>
<evidence type="ECO:0000256" key="5">
    <source>
        <dbReference type="SAM" id="Phobius"/>
    </source>
</evidence>
<proteinExistence type="predicted"/>
<evidence type="ECO:0000313" key="7">
    <source>
        <dbReference type="Proteomes" id="UP001156664"/>
    </source>
</evidence>
<evidence type="ECO:0000256" key="1">
    <source>
        <dbReference type="ARBA" id="ARBA00004141"/>
    </source>
</evidence>
<evidence type="ECO:0000313" key="6">
    <source>
        <dbReference type="EMBL" id="GLR25989.1"/>
    </source>
</evidence>
<evidence type="ECO:0000256" key="2">
    <source>
        <dbReference type="ARBA" id="ARBA00022692"/>
    </source>
</evidence>